<dbReference type="CDD" id="cd00070">
    <property type="entry name" value="GLECT"/>
    <property type="match status" value="2"/>
</dbReference>
<keyword evidence="2" id="KW-0677">Repeat</keyword>
<dbReference type="InterPro" id="IPR001079">
    <property type="entry name" value="Galectin_CRD"/>
</dbReference>
<dbReference type="Pfam" id="PF00337">
    <property type="entry name" value="Gal-bind_lectin"/>
    <property type="match status" value="2"/>
</dbReference>
<dbReference type="PANTHER" id="PTHR11346">
    <property type="entry name" value="GALECTIN"/>
    <property type="match status" value="1"/>
</dbReference>
<dbReference type="Proteomes" id="UP000693946">
    <property type="component" value="Linkage Group LG8"/>
</dbReference>
<evidence type="ECO:0000313" key="5">
    <source>
        <dbReference type="EMBL" id="KAG7479458.1"/>
    </source>
</evidence>
<dbReference type="SMART" id="SM00276">
    <property type="entry name" value="GLECT"/>
    <property type="match status" value="2"/>
</dbReference>
<evidence type="ECO:0000256" key="2">
    <source>
        <dbReference type="ARBA" id="ARBA00022737"/>
    </source>
</evidence>
<evidence type="ECO:0000256" key="1">
    <source>
        <dbReference type="ARBA" id="ARBA00022734"/>
    </source>
</evidence>
<comment type="caution">
    <text evidence="5">The sequence shown here is derived from an EMBL/GenBank/DDBJ whole genome shotgun (WGS) entry which is preliminary data.</text>
</comment>
<dbReference type="FunFam" id="2.60.120.200:FF:000124">
    <property type="entry name" value="Galectin-4"/>
    <property type="match status" value="2"/>
</dbReference>
<feature type="domain" description="Galectin" evidence="4">
    <location>
        <begin position="238"/>
        <end position="367"/>
    </location>
</feature>
<accession>A0AAV6PWT7</accession>
<proteinExistence type="predicted"/>
<dbReference type="EMBL" id="JAGKHQ010000020">
    <property type="protein sequence ID" value="KAG7479458.1"/>
    <property type="molecule type" value="Genomic_DNA"/>
</dbReference>
<feature type="domain" description="Galectin" evidence="4">
    <location>
        <begin position="19"/>
        <end position="150"/>
    </location>
</feature>
<dbReference type="PANTHER" id="PTHR11346:SF32">
    <property type="entry name" value="GALECTIN-4"/>
    <property type="match status" value="1"/>
</dbReference>
<reference evidence="5 6" key="1">
    <citation type="journal article" date="2021" name="Sci. Rep.">
        <title>Chromosome anchoring in Senegalese sole (Solea senegalensis) reveals sex-associated markers and genome rearrangements in flatfish.</title>
        <authorList>
            <person name="Guerrero-Cozar I."/>
            <person name="Gomez-Garrido J."/>
            <person name="Berbel C."/>
            <person name="Martinez-Blanch J.F."/>
            <person name="Alioto T."/>
            <person name="Claros M.G."/>
            <person name="Gagnaire P.A."/>
            <person name="Manchado M."/>
        </authorList>
    </citation>
    <scope>NUCLEOTIDE SEQUENCE [LARGE SCALE GENOMIC DNA]</scope>
    <source>
        <strain evidence="5">Sse05_10M</strain>
    </source>
</reference>
<dbReference type="AlphaFoldDB" id="A0AAV6PWT7"/>
<protein>
    <recommendedName>
        <fullName evidence="3">Galectin</fullName>
    </recommendedName>
</protein>
<evidence type="ECO:0000313" key="6">
    <source>
        <dbReference type="Proteomes" id="UP000693946"/>
    </source>
</evidence>
<organism evidence="5 6">
    <name type="scientific">Solea senegalensis</name>
    <name type="common">Senegalese sole</name>
    <dbReference type="NCBI Taxonomy" id="28829"/>
    <lineage>
        <taxon>Eukaryota</taxon>
        <taxon>Metazoa</taxon>
        <taxon>Chordata</taxon>
        <taxon>Craniata</taxon>
        <taxon>Vertebrata</taxon>
        <taxon>Euteleostomi</taxon>
        <taxon>Actinopterygii</taxon>
        <taxon>Neopterygii</taxon>
        <taxon>Teleostei</taxon>
        <taxon>Neoteleostei</taxon>
        <taxon>Acanthomorphata</taxon>
        <taxon>Carangaria</taxon>
        <taxon>Pleuronectiformes</taxon>
        <taxon>Pleuronectoidei</taxon>
        <taxon>Soleidae</taxon>
        <taxon>Solea</taxon>
    </lineage>
</organism>
<sequence>MSFVAPPGYQPVYSPGIPYLGPIYGGVREGTSIYLQGSVPKDITRFQVNLLCGQSEGSDIALHFNPRFDGWDKVVFNSCQGGSWGSEDKIRSMPFNKGKSFEMVIMVTSQGYKITVDGKDFHTFEHRLPLYSVCALQIAGDVSIQTINVIGGGCPGGSGGGMGGGYPGCDMGGGYPGDMGGGYPGGDMGGGYPGGTGGGYPGGDMGGGYPGGNMGEGYPGSQLPGMGAQPIYNPPIPYAGMIPGGFFPKRTIIIRGMVPYGAKKMSFNFMVSRSQDIAFHLNPRVKDSIVVRNSKIGGAWGHEEREVNMNPFREGQYFDMSIRCGNGRFKVFVNGEHLFNFAHRLPSFNEIDRVEIEGDVQISYIHF</sequence>
<dbReference type="SMART" id="SM00908">
    <property type="entry name" value="Gal-bind_lectin"/>
    <property type="match status" value="2"/>
</dbReference>
<evidence type="ECO:0000256" key="3">
    <source>
        <dbReference type="RuleBase" id="RU102079"/>
    </source>
</evidence>
<dbReference type="PROSITE" id="PS51304">
    <property type="entry name" value="GALECTIN"/>
    <property type="match status" value="2"/>
</dbReference>
<keyword evidence="1 3" id="KW-0430">Lectin</keyword>
<dbReference type="InterPro" id="IPR044156">
    <property type="entry name" value="Galectin-like"/>
</dbReference>
<dbReference type="GO" id="GO:0030246">
    <property type="term" value="F:carbohydrate binding"/>
    <property type="evidence" value="ECO:0007669"/>
    <property type="project" value="UniProtKB-UniRule"/>
</dbReference>
<keyword evidence="6" id="KW-1185">Reference proteome</keyword>
<name>A0AAV6PWT7_SOLSE</name>
<evidence type="ECO:0000259" key="4">
    <source>
        <dbReference type="PROSITE" id="PS51304"/>
    </source>
</evidence>
<gene>
    <name evidence="5" type="ORF">JOB18_025787</name>
</gene>